<dbReference type="OrthoDB" id="8119704at2759"/>
<dbReference type="GO" id="GO:0046464">
    <property type="term" value="P:acylglycerol catabolic process"/>
    <property type="evidence" value="ECO:0007669"/>
    <property type="project" value="TreeGrafter"/>
</dbReference>
<gene>
    <name evidence="2" type="ORF">BU24DRAFT_456050</name>
</gene>
<dbReference type="Pfam" id="PF00561">
    <property type="entry name" value="Abhydrolase_1"/>
    <property type="match status" value="1"/>
</dbReference>
<dbReference type="PANTHER" id="PTHR43798">
    <property type="entry name" value="MONOACYLGLYCEROL LIPASE"/>
    <property type="match status" value="1"/>
</dbReference>
<reference evidence="2" key="1">
    <citation type="journal article" date="2020" name="Stud. Mycol.">
        <title>101 Dothideomycetes genomes: a test case for predicting lifestyles and emergence of pathogens.</title>
        <authorList>
            <person name="Haridas S."/>
            <person name="Albert R."/>
            <person name="Binder M."/>
            <person name="Bloem J."/>
            <person name="Labutti K."/>
            <person name="Salamov A."/>
            <person name="Andreopoulos B."/>
            <person name="Baker S."/>
            <person name="Barry K."/>
            <person name="Bills G."/>
            <person name="Bluhm B."/>
            <person name="Cannon C."/>
            <person name="Castanera R."/>
            <person name="Culley D."/>
            <person name="Daum C."/>
            <person name="Ezra D."/>
            <person name="Gonzalez J."/>
            <person name="Henrissat B."/>
            <person name="Kuo A."/>
            <person name="Liang C."/>
            <person name="Lipzen A."/>
            <person name="Lutzoni F."/>
            <person name="Magnuson J."/>
            <person name="Mondo S."/>
            <person name="Nolan M."/>
            <person name="Ohm R."/>
            <person name="Pangilinan J."/>
            <person name="Park H.-J."/>
            <person name="Ramirez L."/>
            <person name="Alfaro M."/>
            <person name="Sun H."/>
            <person name="Tritt A."/>
            <person name="Yoshinaga Y."/>
            <person name="Zwiers L.-H."/>
            <person name="Turgeon B."/>
            <person name="Goodwin S."/>
            <person name="Spatafora J."/>
            <person name="Crous P."/>
            <person name="Grigoriev I."/>
        </authorList>
    </citation>
    <scope>NUCLEOTIDE SEQUENCE</scope>
    <source>
        <strain evidence="2">CBS 175.79</strain>
    </source>
</reference>
<dbReference type="GeneID" id="54288809"/>
<evidence type="ECO:0000313" key="2">
    <source>
        <dbReference type="EMBL" id="KAF2008804.1"/>
    </source>
</evidence>
<evidence type="ECO:0000313" key="3">
    <source>
        <dbReference type="Proteomes" id="UP000799778"/>
    </source>
</evidence>
<proteinExistence type="predicted"/>
<dbReference type="RefSeq" id="XP_033377143.1">
    <property type="nucleotide sequence ID" value="XM_033531412.1"/>
</dbReference>
<dbReference type="EMBL" id="ML978081">
    <property type="protein sequence ID" value="KAF2008804.1"/>
    <property type="molecule type" value="Genomic_DNA"/>
</dbReference>
<dbReference type="AlphaFoldDB" id="A0A6A5X7S2"/>
<dbReference type="PANTHER" id="PTHR43798:SF5">
    <property type="entry name" value="MONOACYLGLYCEROL LIPASE ABHD6"/>
    <property type="match status" value="1"/>
</dbReference>
<evidence type="ECO:0000259" key="1">
    <source>
        <dbReference type="Pfam" id="PF00561"/>
    </source>
</evidence>
<keyword evidence="3" id="KW-1185">Reference proteome</keyword>
<dbReference type="Gene3D" id="3.40.50.1820">
    <property type="entry name" value="alpha/beta hydrolase"/>
    <property type="match status" value="1"/>
</dbReference>
<name>A0A6A5X7S2_9PLEO</name>
<dbReference type="GO" id="GO:0016020">
    <property type="term" value="C:membrane"/>
    <property type="evidence" value="ECO:0007669"/>
    <property type="project" value="TreeGrafter"/>
</dbReference>
<organism evidence="2 3">
    <name type="scientific">Aaosphaeria arxii CBS 175.79</name>
    <dbReference type="NCBI Taxonomy" id="1450172"/>
    <lineage>
        <taxon>Eukaryota</taxon>
        <taxon>Fungi</taxon>
        <taxon>Dikarya</taxon>
        <taxon>Ascomycota</taxon>
        <taxon>Pezizomycotina</taxon>
        <taxon>Dothideomycetes</taxon>
        <taxon>Pleosporomycetidae</taxon>
        <taxon>Pleosporales</taxon>
        <taxon>Pleosporales incertae sedis</taxon>
        <taxon>Aaosphaeria</taxon>
    </lineage>
</organism>
<feature type="domain" description="AB hydrolase-1" evidence="1">
    <location>
        <begin position="43"/>
        <end position="267"/>
    </location>
</feature>
<protein>
    <submittedName>
        <fullName evidence="2">Alpha/beta-hydrolase</fullName>
    </submittedName>
</protein>
<keyword evidence="2" id="KW-0378">Hydrolase</keyword>
<dbReference type="InterPro" id="IPR000073">
    <property type="entry name" value="AB_hydrolase_1"/>
</dbReference>
<dbReference type="SUPFAM" id="SSF53474">
    <property type="entry name" value="alpha/beta-Hydrolases"/>
    <property type="match status" value="1"/>
</dbReference>
<dbReference type="InterPro" id="IPR029058">
    <property type="entry name" value="AB_hydrolase_fold"/>
</dbReference>
<accession>A0A6A5X7S2</accession>
<dbReference type="GO" id="GO:0047372">
    <property type="term" value="F:monoacylglycerol lipase activity"/>
    <property type="evidence" value="ECO:0007669"/>
    <property type="project" value="TreeGrafter"/>
</dbReference>
<dbReference type="InterPro" id="IPR050266">
    <property type="entry name" value="AB_hydrolase_sf"/>
</dbReference>
<sequence length="281" mass="30863">MSFQTIPTQYASVNGTKIAYRRLGKPANDNIPLLFLTHFRGTMDIIDPLLANTIAKSRELILFDSIGVGHSEGAIPSTLQSAGAITVAFLAAIGVPKVDLLGFSMGGLTAQVIAVEHPAVVRKLVLAGTQSSYSPGAVGAPREIFELASGPSPDEEVMLKLFFYPSETSRALGSAWWRRIQERDLSDEKRTMFVSQEGAQVQQEAITNFVSDATFWDKVKGLDVRVLITNGKDDVMTPTPNSWLMQQNFRNAQLYLYPDSGHGHLYQEPEAYARLLELFLG</sequence>
<dbReference type="Proteomes" id="UP000799778">
    <property type="component" value="Unassembled WGS sequence"/>
</dbReference>
<dbReference type="PRINTS" id="PR00111">
    <property type="entry name" value="ABHYDROLASE"/>
</dbReference>